<dbReference type="InterPro" id="IPR050684">
    <property type="entry name" value="HTH-Siroheme_Decarb"/>
</dbReference>
<evidence type="ECO:0000256" key="1">
    <source>
        <dbReference type="ARBA" id="ARBA00023239"/>
    </source>
</evidence>
<proteinExistence type="inferred from homology"/>
<dbReference type="Pfam" id="PF17805">
    <property type="entry name" value="AsnC_trans_reg2"/>
    <property type="match status" value="2"/>
</dbReference>
<dbReference type="PANTHER" id="PTHR43413:SF1">
    <property type="entry name" value="SIROHEME DECARBOXYLASE NIRL SUBUNIT"/>
    <property type="match status" value="1"/>
</dbReference>
<feature type="domain" description="Siroheme decarboxylase NirL-like HTH" evidence="7">
    <location>
        <begin position="8"/>
        <end position="52"/>
    </location>
</feature>
<comment type="similarity">
    <text evidence="3">Belongs to the Ahb/Nir family.</text>
</comment>
<dbReference type="EMBL" id="PVEP01000010">
    <property type="protein sequence ID" value="PQV55287.1"/>
    <property type="molecule type" value="Genomic_DNA"/>
</dbReference>
<accession>A0A2S8S3A5</accession>
<organism evidence="8 9">
    <name type="scientific">Albidovulum denitrificans</name>
    <dbReference type="NCBI Taxonomy" id="404881"/>
    <lineage>
        <taxon>Bacteria</taxon>
        <taxon>Pseudomonadati</taxon>
        <taxon>Pseudomonadota</taxon>
        <taxon>Alphaproteobacteria</taxon>
        <taxon>Rhodobacterales</taxon>
        <taxon>Paracoccaceae</taxon>
        <taxon>Albidovulum</taxon>
    </lineage>
</organism>
<dbReference type="EC" id="4.1.1.111" evidence="4"/>
<keyword evidence="8" id="KW-0238">DNA-binding</keyword>
<dbReference type="RefSeq" id="WP_105516088.1">
    <property type="nucleotide sequence ID" value="NZ_PVEP01000010.1"/>
</dbReference>
<dbReference type="InterPro" id="IPR036388">
    <property type="entry name" value="WH-like_DNA-bd_sf"/>
</dbReference>
<evidence type="ECO:0000256" key="5">
    <source>
        <dbReference type="ARBA" id="ARBA00048470"/>
    </source>
</evidence>
<evidence type="ECO:0000313" key="8">
    <source>
        <dbReference type="EMBL" id="PQV55287.1"/>
    </source>
</evidence>
<evidence type="ECO:0000259" key="6">
    <source>
        <dbReference type="Pfam" id="PF17805"/>
    </source>
</evidence>
<dbReference type="Gene3D" id="1.10.10.10">
    <property type="entry name" value="Winged helix-like DNA-binding domain superfamily/Winged helix DNA-binding domain"/>
    <property type="match status" value="1"/>
</dbReference>
<feature type="domain" description="Siroheme decarboxylase NirL-like HTH" evidence="7">
    <location>
        <begin position="171"/>
        <end position="212"/>
    </location>
</feature>
<gene>
    <name evidence="8" type="ORF">LX70_03540</name>
</gene>
<evidence type="ECO:0000259" key="7">
    <source>
        <dbReference type="Pfam" id="PF22451"/>
    </source>
</evidence>
<evidence type="ECO:0000313" key="9">
    <source>
        <dbReference type="Proteomes" id="UP000238338"/>
    </source>
</evidence>
<name>A0A2S8S3A5_9RHOB</name>
<keyword evidence="9" id="KW-1185">Reference proteome</keyword>
<comment type="pathway">
    <text evidence="2">Porphyrin-containing compound metabolism.</text>
</comment>
<feature type="domain" description="Siroheme decarboxylase AsnC-like ligand binding" evidence="6">
    <location>
        <begin position="224"/>
        <end position="311"/>
    </location>
</feature>
<dbReference type="InterPro" id="IPR053953">
    <property type="entry name" value="NirdL-like_HTH"/>
</dbReference>
<comment type="caution">
    <text evidence="8">The sequence shown here is derived from an EMBL/GenBank/DDBJ whole genome shotgun (WGS) entry which is preliminary data.</text>
</comment>
<dbReference type="Proteomes" id="UP000238338">
    <property type="component" value="Unassembled WGS sequence"/>
</dbReference>
<evidence type="ECO:0000256" key="3">
    <source>
        <dbReference type="ARBA" id="ARBA00023457"/>
    </source>
</evidence>
<keyword evidence="1" id="KW-0456">Lyase</keyword>
<dbReference type="InterPro" id="IPR040523">
    <property type="entry name" value="AsnC_trans_reg2"/>
</dbReference>
<dbReference type="GO" id="GO:0016829">
    <property type="term" value="F:lyase activity"/>
    <property type="evidence" value="ECO:0007669"/>
    <property type="project" value="UniProtKB-KW"/>
</dbReference>
<comment type="catalytic activity">
    <reaction evidence="5">
        <text>siroheme + 2 H(+) = 12,18-didecarboxysiroheme + 2 CO2</text>
        <dbReference type="Rhea" id="RHEA:19093"/>
        <dbReference type="ChEBI" id="CHEBI:15378"/>
        <dbReference type="ChEBI" id="CHEBI:16526"/>
        <dbReference type="ChEBI" id="CHEBI:60052"/>
        <dbReference type="ChEBI" id="CHEBI:140497"/>
        <dbReference type="EC" id="4.1.1.111"/>
    </reaction>
</comment>
<dbReference type="GO" id="GO:0003677">
    <property type="term" value="F:DNA binding"/>
    <property type="evidence" value="ECO:0007669"/>
    <property type="project" value="UniProtKB-KW"/>
</dbReference>
<protein>
    <recommendedName>
        <fullName evidence="4">siroheme decarboxylase</fullName>
        <ecNumber evidence="4">4.1.1.111</ecNumber>
    </recommendedName>
</protein>
<feature type="domain" description="Siroheme decarboxylase AsnC-like ligand binding" evidence="6">
    <location>
        <begin position="67"/>
        <end position="140"/>
    </location>
</feature>
<reference evidence="8 9" key="1">
    <citation type="submission" date="2018-02" db="EMBL/GenBank/DDBJ databases">
        <title>Genomic Encyclopedia of Archaeal and Bacterial Type Strains, Phase II (KMG-II): from individual species to whole genera.</title>
        <authorList>
            <person name="Goeker M."/>
        </authorList>
    </citation>
    <scope>NUCLEOTIDE SEQUENCE [LARGE SCALE GENOMIC DNA]</scope>
    <source>
        <strain evidence="8 9">DSM 18921</strain>
    </source>
</reference>
<evidence type="ECO:0000256" key="4">
    <source>
        <dbReference type="ARBA" id="ARBA00023471"/>
    </source>
</evidence>
<dbReference type="PANTHER" id="PTHR43413">
    <property type="entry name" value="TRANSCRIPTIONAL REGULATOR, ASNC FAMILY"/>
    <property type="match status" value="1"/>
</dbReference>
<dbReference type="Pfam" id="PF22451">
    <property type="entry name" value="NirdL-like_HTH"/>
    <property type="match status" value="2"/>
</dbReference>
<evidence type="ECO:0000256" key="2">
    <source>
        <dbReference type="ARBA" id="ARBA00023444"/>
    </source>
</evidence>
<dbReference type="OrthoDB" id="9806536at2"/>
<dbReference type="Gene3D" id="3.30.70.3460">
    <property type="match status" value="2"/>
</dbReference>
<dbReference type="AlphaFoldDB" id="A0A2S8S3A5"/>
<sequence length="321" mass="34667">MEGRDPIDARLLDEFQRDLPLVERPFQAMAATLGIPEAEVIDRLARLSADGAVARVGATVRPNTAGASTLAALAVPEGRIEEVAAIVNDEAGVNHSYLREDRWNIWFVATAPDPVALDESLARIGNRTGLRVLDLRLVRAFNIDLGFRLDGTRRPMAPDRGARALDLTEDDRALLARLSRGLPLTPRPFAALGLAETDALARIATLLQARVITRLGVIVRHRPLGWTANAMVVWDIAPDRIPAAGTALSALPGVTLCYQRETVPGVWPYALYSMIHGRSRAEALAVLDRARALPELAGTTAKPLFSTRCFKQTGALISAAA</sequence>